<dbReference type="PANTHER" id="PTHR35580:SF1">
    <property type="entry name" value="PHYTASE-LIKE DOMAIN-CONTAINING PROTEIN"/>
    <property type="match status" value="1"/>
</dbReference>
<dbReference type="Proteomes" id="UP000238823">
    <property type="component" value="Unassembled WGS sequence"/>
</dbReference>
<sequence length="706" mass="73596">MLQPRTIMTIDDVRFRAATARLSCLFGVCGAIGVMGFAGCTTGGPDSPISDTGTDMGDTVETDSETTSTETDTETGEPLDCDIPQLFVDRCGGSICHSAGESTAASLDLTSPGVENRVSGVAGASCAGLLANPAFPEDSLLYLKVGPSPACGSRMPIGGQTLNDDEVSCLRDWISGLLPPDPTDTDTDTDTEDTRGECGNCVCEPDEQEDCYEGPPDTADVGICATGTRTCEADGLSWGPCVGEITPQGENCFTEEVDENCDGETPACSELWSQSFGNDLSQTFASVAVDSNGDIYVTGDFEGAVSFGGAPLVATGDKADIIIAKFDHYGNPVWSKRFGDSSNQYSAKLIVDAQDNLIYVGRIYGHVDFGGGELMGEGAADVVIAKLDSDGDHIWSRSYGDLDPDRAERVAVDSQGNVLLTGTFTGEVDYGSGLFASAGMRDAFVLKLNGNNGAHMFSLQIGGPGDDYGFGIDADADNNVIISGRFQDSLPFDGGLDSAGGRDIYLAKLNPLGAVLWSDSFGGPGEDGVHDLKVNDQTGDIVMLGFMSNSMSFGGPNLVSAGMRDIFLATLDEDGEHVWSKRFGDAADQFTNNYELNTWMSLALAPSGEIYVGGALLGSVSFGGAPISSSGVNPDVFYARLTAAGDLIANNRYGGSGTDIGLDIAVTDSGHIVMAGRSFATSLDFGVSGVIETQGLDDAFLVKLQP</sequence>
<evidence type="ECO:0000313" key="4">
    <source>
        <dbReference type="Proteomes" id="UP000238823"/>
    </source>
</evidence>
<keyword evidence="2" id="KW-0472">Membrane</keyword>
<protein>
    <submittedName>
        <fullName evidence="3">Beta-propeller repeat protein</fullName>
    </submittedName>
</protein>
<dbReference type="PANTHER" id="PTHR35580">
    <property type="entry name" value="CELL SURFACE GLYCOPROTEIN (S-LAYER PROTEIN)-LIKE PROTEIN"/>
    <property type="match status" value="1"/>
</dbReference>
<feature type="region of interest" description="Disordered" evidence="1">
    <location>
        <begin position="48"/>
        <end position="79"/>
    </location>
</feature>
<keyword evidence="2" id="KW-1133">Transmembrane helix</keyword>
<evidence type="ECO:0000256" key="2">
    <source>
        <dbReference type="SAM" id="Phobius"/>
    </source>
</evidence>
<comment type="caution">
    <text evidence="3">The sequence shown here is derived from an EMBL/GenBank/DDBJ whole genome shotgun (WGS) entry which is preliminary data.</text>
</comment>
<feature type="region of interest" description="Disordered" evidence="1">
    <location>
        <begin position="176"/>
        <end position="195"/>
    </location>
</feature>
<dbReference type="SUPFAM" id="SSF101898">
    <property type="entry name" value="NHL repeat"/>
    <property type="match status" value="1"/>
</dbReference>
<feature type="transmembrane region" description="Helical" evidence="2">
    <location>
        <begin position="20"/>
        <end position="39"/>
    </location>
</feature>
<dbReference type="AlphaFoldDB" id="A0A2S9XN59"/>
<dbReference type="EMBL" id="PVNL01000142">
    <property type="protein sequence ID" value="PRP94295.1"/>
    <property type="molecule type" value="Genomic_DNA"/>
</dbReference>
<evidence type="ECO:0000313" key="3">
    <source>
        <dbReference type="EMBL" id="PRP94295.1"/>
    </source>
</evidence>
<accession>A0A2S9XN59</accession>
<dbReference type="InterPro" id="IPR052918">
    <property type="entry name" value="Motility_Chemotaxis_Reg"/>
</dbReference>
<reference evidence="3 4" key="1">
    <citation type="submission" date="2018-03" db="EMBL/GenBank/DDBJ databases">
        <title>Draft Genome Sequences of the Obligatory Marine Myxobacteria Enhygromyxa salina SWB007.</title>
        <authorList>
            <person name="Poehlein A."/>
            <person name="Moghaddam J.A."/>
            <person name="Harms H."/>
            <person name="Alanjari M."/>
            <person name="Koenig G.M."/>
            <person name="Daniel R."/>
            <person name="Schaeberle T.F."/>
        </authorList>
    </citation>
    <scope>NUCLEOTIDE SEQUENCE [LARGE SCALE GENOMIC DNA]</scope>
    <source>
        <strain evidence="3 4">SWB007</strain>
    </source>
</reference>
<name>A0A2S9XN59_9BACT</name>
<gene>
    <name evidence="3" type="ORF">ENSA7_78320</name>
</gene>
<evidence type="ECO:0000256" key="1">
    <source>
        <dbReference type="SAM" id="MobiDB-lite"/>
    </source>
</evidence>
<keyword evidence="2" id="KW-0812">Transmembrane</keyword>
<proteinExistence type="predicted"/>
<organism evidence="3 4">
    <name type="scientific">Enhygromyxa salina</name>
    <dbReference type="NCBI Taxonomy" id="215803"/>
    <lineage>
        <taxon>Bacteria</taxon>
        <taxon>Pseudomonadati</taxon>
        <taxon>Myxococcota</taxon>
        <taxon>Polyangia</taxon>
        <taxon>Nannocystales</taxon>
        <taxon>Nannocystaceae</taxon>
        <taxon>Enhygromyxa</taxon>
    </lineage>
</organism>